<organism evidence="2 3">
    <name type="scientific">Vibrio ishigakensis</name>
    <dbReference type="NCBI Taxonomy" id="1481914"/>
    <lineage>
        <taxon>Bacteria</taxon>
        <taxon>Pseudomonadati</taxon>
        <taxon>Pseudomonadota</taxon>
        <taxon>Gammaproteobacteria</taxon>
        <taxon>Vibrionales</taxon>
        <taxon>Vibrionaceae</taxon>
        <taxon>Vibrio</taxon>
    </lineage>
</organism>
<dbReference type="EMBL" id="BBSA01000008">
    <property type="protein sequence ID" value="GAM63399.1"/>
    <property type="molecule type" value="Genomic_DNA"/>
</dbReference>
<dbReference type="Pfam" id="PF17892">
    <property type="entry name" value="Cadherin_5"/>
    <property type="match status" value="2"/>
</dbReference>
<dbReference type="PROSITE" id="PS50268">
    <property type="entry name" value="CADHERIN_2"/>
    <property type="match status" value="1"/>
</dbReference>
<dbReference type="Pfam" id="PF17803">
    <property type="entry name" value="Cadherin_4"/>
    <property type="match status" value="1"/>
</dbReference>
<dbReference type="GO" id="GO:0007156">
    <property type="term" value="P:homophilic cell adhesion via plasma membrane adhesion molecules"/>
    <property type="evidence" value="ECO:0007669"/>
    <property type="project" value="InterPro"/>
</dbReference>
<proteinExistence type="predicted"/>
<dbReference type="GO" id="GO:0016020">
    <property type="term" value="C:membrane"/>
    <property type="evidence" value="ECO:0007669"/>
    <property type="project" value="InterPro"/>
</dbReference>
<evidence type="ECO:0000313" key="2">
    <source>
        <dbReference type="EMBL" id="GAM63399.1"/>
    </source>
</evidence>
<dbReference type="NCBIfam" id="TIGR01965">
    <property type="entry name" value="VCBS_repeat"/>
    <property type="match status" value="5"/>
</dbReference>
<dbReference type="AlphaFoldDB" id="A0A0B8PL32"/>
<dbReference type="InterPro" id="IPR013783">
    <property type="entry name" value="Ig-like_fold"/>
</dbReference>
<gene>
    <name evidence="2" type="ORF">JCM19232_1546</name>
</gene>
<accession>A0A0B8PL32</accession>
<name>A0A0B8PL32_9VIBR</name>
<dbReference type="Gene3D" id="2.60.40.10">
    <property type="entry name" value="Immunoglobulins"/>
    <property type="match status" value="2"/>
</dbReference>
<dbReference type="InterPro" id="IPR002126">
    <property type="entry name" value="Cadherin-like_dom"/>
</dbReference>
<protein>
    <submittedName>
        <fullName evidence="2">Probable RTX</fullName>
    </submittedName>
</protein>
<sequence>MDRHICSLTIDPQTGRWTYRLDNTRDHAADRLHEGEVAKEVFEVTDTDSSGAPVKHNVEITVTGSNDVPVIKGTDTGAVTEAGGTANAYAGTPSIAGDLTATDYDNNDGTLTWTVDGATTGTEPRVGKYGTFTIDQNGHWNYQLDNSDPDTQKLQNGQSPTEVFTVLVTDSSGKPVEQEVTVTVHGTNDDPVLAAYAPQTFAEDSSNHRNNHKQFVQLPTLTDVDDTHHSFGLERGHPNWVSIDQNGRVAIKTNAGALQHLSVGESLDRTVVVIVKDDNGGVTKQDLHLTITGTNDQPHLQNIKVENSRGVLGQQQAFTSGNQPHQPQLTVSEDSQISGKVFFYDVDDHKDAGHPQGDTYTFDTLVKVTDEHGHETTVSAKDAGLTLDNDGHFVFDASAQIYQHLQVGQNAKVDVLVKVTDNHGAHDQQHMHFTVKGQNDNPTVNQVAPLHVDEDGAIRFTLGKADATWGNPLLQIQDIEHDKLDVFNPTVDPKYGRLVDHGMGRFEFIPAHNQNSDTFNGDVPIVFKVDDNHGGVVTERGYIHVNQVDDAPNAQNVRLPAIDEDSGAIRITEAELLANTQDIDTVHGQLHIDSLKLTTPGAGKLTEISKGVWSFTPAANWNSHKFGHDIRFSFTVSDGYTGANIQTAEQGQTPSAHANLHVNPLPDPALIVPDQSKHQDLSVTDGSDLHAEGYLTVTDPDKDEDHFRATSSIPGTHGFASIDKSGHWHYTLNDKDPAVLALGAGEHLLDTVTFRSADGTPHTINIDITGKNEAPEVTQVDRVTATEDGHPVIGKLHVSDKDTTDVLHYSMDKPVPGFTIDPDTGVYTFEQRYLLITTFAKDRWRSLMPLLRLQTLVELR</sequence>
<reference evidence="2 3" key="2">
    <citation type="submission" date="2015-01" db="EMBL/GenBank/DDBJ databases">
        <authorList>
            <consortium name="NBRP consortium"/>
            <person name="Sawabe T."/>
            <person name="Meirelles P."/>
            <person name="Feng G."/>
            <person name="Sayaka M."/>
            <person name="Hattori M."/>
            <person name="Ohkuma M."/>
        </authorList>
    </citation>
    <scope>NUCLEOTIDE SEQUENCE [LARGE SCALE GENOMIC DNA]</scope>
    <source>
        <strain evidence="2 3">JCM19232</strain>
    </source>
</reference>
<evidence type="ECO:0000313" key="3">
    <source>
        <dbReference type="Proteomes" id="UP000031670"/>
    </source>
</evidence>
<dbReference type="InterPro" id="IPR041690">
    <property type="entry name" value="Cadherin_5"/>
</dbReference>
<dbReference type="NCBIfam" id="NF012211">
    <property type="entry name" value="tand_rpt_95"/>
    <property type="match status" value="2"/>
</dbReference>
<comment type="caution">
    <text evidence="2">The sequence shown here is derived from an EMBL/GenBank/DDBJ whole genome shotgun (WGS) entry which is preliminary data.</text>
</comment>
<dbReference type="GO" id="GO:0005509">
    <property type="term" value="F:calcium ion binding"/>
    <property type="evidence" value="ECO:0007669"/>
    <property type="project" value="InterPro"/>
</dbReference>
<dbReference type="InterPro" id="IPR010221">
    <property type="entry name" value="VCBS_dom"/>
</dbReference>
<reference evidence="2 3" key="1">
    <citation type="submission" date="2015-01" db="EMBL/GenBank/DDBJ databases">
        <title>Vibrio sp. C5 JCM 19232 whole genome shotgun sequence.</title>
        <authorList>
            <person name="Sawabe T."/>
            <person name="Meirelles P."/>
            <person name="Feng G."/>
            <person name="Sayaka M."/>
            <person name="Hattori M."/>
            <person name="Ohkuma M."/>
        </authorList>
    </citation>
    <scope>NUCLEOTIDE SEQUENCE [LARGE SCALE GENOMIC DNA]</scope>
    <source>
        <strain evidence="2 3">JCM19232</strain>
    </source>
</reference>
<dbReference type="Proteomes" id="UP000031670">
    <property type="component" value="Unassembled WGS sequence"/>
</dbReference>
<evidence type="ECO:0000259" key="1">
    <source>
        <dbReference type="PROSITE" id="PS50268"/>
    </source>
</evidence>
<dbReference type="InterPro" id="IPR040853">
    <property type="entry name" value="RapA2_cadherin-like"/>
</dbReference>
<feature type="domain" description="Cadherin" evidence="1">
    <location>
        <begin position="87"/>
        <end position="200"/>
    </location>
</feature>